<feature type="transmembrane region" description="Helical" evidence="1">
    <location>
        <begin position="32"/>
        <end position="56"/>
    </location>
</feature>
<dbReference type="RefSeq" id="WP_126630829.1">
    <property type="nucleotide sequence ID" value="NZ_BIFT01000002.1"/>
</dbReference>
<gene>
    <name evidence="2" type="ORF">KDA_62690</name>
</gene>
<evidence type="ECO:0000313" key="2">
    <source>
        <dbReference type="EMBL" id="GCE30785.1"/>
    </source>
</evidence>
<dbReference type="AlphaFoldDB" id="A0A402BHE1"/>
<comment type="caution">
    <text evidence="2">The sequence shown here is derived from an EMBL/GenBank/DDBJ whole genome shotgun (WGS) entry which is preliminary data.</text>
</comment>
<keyword evidence="1" id="KW-1133">Transmembrane helix</keyword>
<reference evidence="3" key="1">
    <citation type="submission" date="2018-12" db="EMBL/GenBank/DDBJ databases">
        <title>Tengunoibacter tsumagoiensis gen. nov., sp. nov., Dictyobacter kobayashii sp. nov., D. alpinus sp. nov., and D. joshuensis sp. nov. and description of Dictyobacteraceae fam. nov. within the order Ktedonobacterales isolated from Tengu-no-mugimeshi.</title>
        <authorList>
            <person name="Wang C.M."/>
            <person name="Zheng Y."/>
            <person name="Sakai Y."/>
            <person name="Toyoda A."/>
            <person name="Minakuchi Y."/>
            <person name="Abe K."/>
            <person name="Yokota A."/>
            <person name="Yabe S."/>
        </authorList>
    </citation>
    <scope>NUCLEOTIDE SEQUENCE [LARGE SCALE GENOMIC DNA]</scope>
    <source>
        <strain evidence="3">Uno16</strain>
    </source>
</reference>
<keyword evidence="3" id="KW-1185">Reference proteome</keyword>
<dbReference type="Proteomes" id="UP000287171">
    <property type="component" value="Unassembled WGS sequence"/>
</dbReference>
<evidence type="ECO:0000313" key="3">
    <source>
        <dbReference type="Proteomes" id="UP000287171"/>
    </source>
</evidence>
<sequence length="140" mass="16192">MSDWQPQVTRKETFINIRKLAALDMVLHGPRFVLIEFGLAVIFCAGFGVFSLVSFFQNPNHPLFTLLIGVMLAWIALNYVTLLLYSIVIARHQESRQEVAVELENKEIDARRYTFQSMWLLLLPLFVPILALMQESQRSH</sequence>
<proteinExistence type="predicted"/>
<evidence type="ECO:0000256" key="1">
    <source>
        <dbReference type="SAM" id="Phobius"/>
    </source>
</evidence>
<dbReference type="OrthoDB" id="164637at2"/>
<name>A0A402BHE1_9CHLR</name>
<feature type="transmembrane region" description="Helical" evidence="1">
    <location>
        <begin position="113"/>
        <end position="133"/>
    </location>
</feature>
<accession>A0A402BHE1</accession>
<protein>
    <submittedName>
        <fullName evidence="2">Uncharacterized protein</fullName>
    </submittedName>
</protein>
<organism evidence="2 3">
    <name type="scientific">Dictyobacter alpinus</name>
    <dbReference type="NCBI Taxonomy" id="2014873"/>
    <lineage>
        <taxon>Bacteria</taxon>
        <taxon>Bacillati</taxon>
        <taxon>Chloroflexota</taxon>
        <taxon>Ktedonobacteria</taxon>
        <taxon>Ktedonobacterales</taxon>
        <taxon>Dictyobacteraceae</taxon>
        <taxon>Dictyobacter</taxon>
    </lineage>
</organism>
<keyword evidence="1" id="KW-0472">Membrane</keyword>
<feature type="transmembrane region" description="Helical" evidence="1">
    <location>
        <begin position="63"/>
        <end position="88"/>
    </location>
</feature>
<dbReference type="EMBL" id="BIFT01000002">
    <property type="protein sequence ID" value="GCE30785.1"/>
    <property type="molecule type" value="Genomic_DNA"/>
</dbReference>
<keyword evidence="1" id="KW-0812">Transmembrane</keyword>